<organism evidence="4 5">
    <name type="scientific">Amphritea opalescens</name>
    <dbReference type="NCBI Taxonomy" id="2490544"/>
    <lineage>
        <taxon>Bacteria</taxon>
        <taxon>Pseudomonadati</taxon>
        <taxon>Pseudomonadota</taxon>
        <taxon>Gammaproteobacteria</taxon>
        <taxon>Oceanospirillales</taxon>
        <taxon>Oceanospirillaceae</taxon>
        <taxon>Amphritea</taxon>
    </lineage>
</organism>
<feature type="domain" description="PepSY" evidence="3">
    <location>
        <begin position="6"/>
        <end position="84"/>
    </location>
</feature>
<evidence type="ECO:0000313" key="5">
    <source>
        <dbReference type="Proteomes" id="UP000283087"/>
    </source>
</evidence>
<accession>A0A430KUX4</accession>
<evidence type="ECO:0000256" key="2">
    <source>
        <dbReference type="SAM" id="SignalP"/>
    </source>
</evidence>
<dbReference type="Proteomes" id="UP000283087">
    <property type="component" value="Unassembled WGS sequence"/>
</dbReference>
<reference evidence="4 5" key="1">
    <citation type="submission" date="2018-11" db="EMBL/GenBank/DDBJ databases">
        <title>The draft genome sequence of Amphritea opalescens ANRC-JH13T.</title>
        <authorList>
            <person name="Fang Z."/>
            <person name="Zhang Y."/>
            <person name="Han X."/>
        </authorList>
    </citation>
    <scope>NUCLEOTIDE SEQUENCE [LARGE SCALE GENOMIC DNA]</scope>
    <source>
        <strain evidence="4 5">ANRC-JH13</strain>
    </source>
</reference>
<keyword evidence="5" id="KW-1185">Reference proteome</keyword>
<evidence type="ECO:0000313" key="4">
    <source>
        <dbReference type="EMBL" id="RTE67292.1"/>
    </source>
</evidence>
<dbReference type="InterPro" id="IPR025711">
    <property type="entry name" value="PepSY"/>
</dbReference>
<feature type="region of interest" description="Disordered" evidence="1">
    <location>
        <begin position="92"/>
        <end position="129"/>
    </location>
</feature>
<dbReference type="AlphaFoldDB" id="A0A430KUX4"/>
<protein>
    <submittedName>
        <fullName evidence="4">PepSY domain-containing protein</fullName>
    </submittedName>
</protein>
<dbReference type="EMBL" id="RQXW01000002">
    <property type="protein sequence ID" value="RTE67292.1"/>
    <property type="molecule type" value="Genomic_DNA"/>
</dbReference>
<gene>
    <name evidence="4" type="ORF">EH243_03560</name>
</gene>
<comment type="caution">
    <text evidence="4">The sequence shown here is derived from an EMBL/GenBank/DDBJ whole genome shotgun (WGS) entry which is preliminary data.</text>
</comment>
<dbReference type="RefSeq" id="WP_126157259.1">
    <property type="nucleotide sequence ID" value="NZ_RQXW01000002.1"/>
</dbReference>
<dbReference type="OrthoDB" id="5625293at2"/>
<keyword evidence="2" id="KW-0732">Signal</keyword>
<dbReference type="Pfam" id="PF13670">
    <property type="entry name" value="PepSY_2"/>
    <property type="match status" value="1"/>
</dbReference>
<proteinExistence type="predicted"/>
<feature type="signal peptide" evidence="2">
    <location>
        <begin position="1"/>
        <end position="21"/>
    </location>
</feature>
<evidence type="ECO:0000256" key="1">
    <source>
        <dbReference type="SAM" id="MobiDB-lite"/>
    </source>
</evidence>
<name>A0A430KUX4_9GAMM</name>
<feature type="compositionally biased region" description="Polar residues" evidence="1">
    <location>
        <begin position="101"/>
        <end position="120"/>
    </location>
</feature>
<sequence length="129" mass="14484">MKNKLITAFLSTCLISGMALADDDCHDPAVDWQPKERLRQMMVDHGWEVKRIKVDDGCYELKGWDRKGHRVEAKFSPASLKIMELEVKFTGSDDGSDYLNLGNQARETPTGNLNSGSNMPKSKPRATIE</sequence>
<evidence type="ECO:0000259" key="3">
    <source>
        <dbReference type="Pfam" id="PF13670"/>
    </source>
</evidence>
<feature type="chain" id="PRO_5019431242" evidence="2">
    <location>
        <begin position="22"/>
        <end position="129"/>
    </location>
</feature>